<feature type="region of interest" description="Disordered" evidence="1">
    <location>
        <begin position="113"/>
        <end position="132"/>
    </location>
</feature>
<protein>
    <submittedName>
        <fullName evidence="2">Unannotated protein</fullName>
    </submittedName>
</protein>
<sequence>MTFQDAIDAIDAASIGPSNNPQPWAHAYSLPDRFTPRSRTVWPVAFTKWLPTTLIVTGVPRVGADAALAAPPPTAVIVTTDAISTANTEIKAIALVRIRTLMSQLPFSAARLEPQQRVSAKKHRDSVHYRSN</sequence>
<organism evidence="2">
    <name type="scientific">freshwater metagenome</name>
    <dbReference type="NCBI Taxonomy" id="449393"/>
    <lineage>
        <taxon>unclassified sequences</taxon>
        <taxon>metagenomes</taxon>
        <taxon>ecological metagenomes</taxon>
    </lineage>
</organism>
<evidence type="ECO:0000313" key="2">
    <source>
        <dbReference type="EMBL" id="CAB5076934.1"/>
    </source>
</evidence>
<evidence type="ECO:0000256" key="1">
    <source>
        <dbReference type="SAM" id="MobiDB-lite"/>
    </source>
</evidence>
<accession>A0A6J7VDA7</accession>
<feature type="compositionally biased region" description="Basic residues" evidence="1">
    <location>
        <begin position="119"/>
        <end position="132"/>
    </location>
</feature>
<name>A0A6J7VDA7_9ZZZZ</name>
<proteinExistence type="predicted"/>
<dbReference type="EMBL" id="CAFBRD010000040">
    <property type="protein sequence ID" value="CAB5076934.1"/>
    <property type="molecule type" value="Genomic_DNA"/>
</dbReference>
<reference evidence="2" key="1">
    <citation type="submission" date="2020-05" db="EMBL/GenBank/DDBJ databases">
        <authorList>
            <person name="Chiriac C."/>
            <person name="Salcher M."/>
            <person name="Ghai R."/>
            <person name="Kavagutti S V."/>
        </authorList>
    </citation>
    <scope>NUCLEOTIDE SEQUENCE</scope>
</reference>
<dbReference type="AlphaFoldDB" id="A0A6J7VDA7"/>
<gene>
    <name evidence="2" type="ORF">UFOPK4371_00882</name>
</gene>